<protein>
    <submittedName>
        <fullName evidence="7">Cytochrome c-554</fullName>
    </submittedName>
</protein>
<dbReference type="InterPro" id="IPR015984">
    <property type="entry name" value="Cyt_c_prime_subgr"/>
</dbReference>
<feature type="signal peptide" evidence="6">
    <location>
        <begin position="1"/>
        <end position="21"/>
    </location>
</feature>
<dbReference type="SUPFAM" id="SSF47175">
    <property type="entry name" value="Cytochromes"/>
    <property type="match status" value="1"/>
</dbReference>
<dbReference type="Gene3D" id="1.20.120.10">
    <property type="entry name" value="Cytochrome c/b562"/>
    <property type="match status" value="1"/>
</dbReference>
<keyword evidence="6" id="KW-0732">Signal</keyword>
<evidence type="ECO:0000256" key="6">
    <source>
        <dbReference type="SAM" id="SignalP"/>
    </source>
</evidence>
<proteinExistence type="predicted"/>
<dbReference type="EMBL" id="BSSU01000003">
    <property type="protein sequence ID" value="GLX81113.1"/>
    <property type="molecule type" value="Genomic_DNA"/>
</dbReference>
<accession>A0ABQ6GYT2</accession>
<dbReference type="RefSeq" id="WP_284206444.1">
    <property type="nucleotide sequence ID" value="NZ_BSSU01000003.1"/>
</dbReference>
<gene>
    <name evidence="7" type="primary">cycF</name>
    <name evidence="7" type="ORF">theurythT_05650</name>
</gene>
<evidence type="ECO:0000313" key="8">
    <source>
        <dbReference type="Proteomes" id="UP001157133"/>
    </source>
</evidence>
<keyword evidence="2" id="KW-0349">Heme</keyword>
<dbReference type="Pfam" id="PF01322">
    <property type="entry name" value="Cytochrom_C_2"/>
    <property type="match status" value="1"/>
</dbReference>
<evidence type="ECO:0000313" key="7">
    <source>
        <dbReference type="EMBL" id="GLX81113.1"/>
    </source>
</evidence>
<keyword evidence="1" id="KW-0813">Transport</keyword>
<keyword evidence="3" id="KW-0479">Metal-binding</keyword>
<dbReference type="InterPro" id="IPR012127">
    <property type="entry name" value="Cyt_c_prime"/>
</dbReference>
<organism evidence="7 8">
    <name type="scientific">Thalassotalea eurytherma</name>
    <dbReference type="NCBI Taxonomy" id="1144278"/>
    <lineage>
        <taxon>Bacteria</taxon>
        <taxon>Pseudomonadati</taxon>
        <taxon>Pseudomonadota</taxon>
        <taxon>Gammaproteobacteria</taxon>
        <taxon>Alteromonadales</taxon>
        <taxon>Colwelliaceae</taxon>
        <taxon>Thalassotalea</taxon>
    </lineage>
</organism>
<dbReference type="PIRSF" id="PIRSF000027">
    <property type="entry name" value="Cytc_c_prime"/>
    <property type="match status" value="1"/>
</dbReference>
<evidence type="ECO:0000256" key="5">
    <source>
        <dbReference type="ARBA" id="ARBA00023004"/>
    </source>
</evidence>
<dbReference type="PRINTS" id="PR00608">
    <property type="entry name" value="CYTCHROMECII"/>
</dbReference>
<evidence type="ECO:0000256" key="2">
    <source>
        <dbReference type="ARBA" id="ARBA00022617"/>
    </source>
</evidence>
<evidence type="ECO:0000256" key="3">
    <source>
        <dbReference type="ARBA" id="ARBA00022723"/>
    </source>
</evidence>
<dbReference type="Proteomes" id="UP001157133">
    <property type="component" value="Unassembled WGS sequence"/>
</dbReference>
<name>A0ABQ6GYT2_9GAMM</name>
<sequence length="155" mass="16569">MKRTIISLAIAGLVASTVVIAQPAANEKHAGWATKVRQANFTLLGHNMGPLGGMLKGKVPFNAEVVKDKSTKINNLAQMIADTSKVDTSKFNVDTEAMDAIWKDKDDYAEKINALVLASARVSEIALTGSEADVKKAMGKMGKTCGSCHDSYKKD</sequence>
<reference evidence="7 8" key="1">
    <citation type="submission" date="2023-03" db="EMBL/GenBank/DDBJ databases">
        <title>Draft genome sequence of Thalassotalea eurytherma JCM 18482T.</title>
        <authorList>
            <person name="Sawabe T."/>
        </authorList>
    </citation>
    <scope>NUCLEOTIDE SEQUENCE [LARGE SCALE GENOMIC DNA]</scope>
    <source>
        <strain evidence="7 8">JCM 18482</strain>
    </source>
</reference>
<feature type="chain" id="PRO_5047008510" evidence="6">
    <location>
        <begin position="22"/>
        <end position="155"/>
    </location>
</feature>
<dbReference type="InterPro" id="IPR010980">
    <property type="entry name" value="Cyt_c/b562"/>
</dbReference>
<keyword evidence="4" id="KW-0249">Electron transport</keyword>
<evidence type="ECO:0000256" key="4">
    <source>
        <dbReference type="ARBA" id="ARBA00022982"/>
    </source>
</evidence>
<comment type="caution">
    <text evidence="7">The sequence shown here is derived from an EMBL/GenBank/DDBJ whole genome shotgun (WGS) entry which is preliminary data.</text>
</comment>
<dbReference type="PROSITE" id="PS51009">
    <property type="entry name" value="CYTCII"/>
    <property type="match status" value="1"/>
</dbReference>
<dbReference type="InterPro" id="IPR002321">
    <property type="entry name" value="Cyt_c_II"/>
</dbReference>
<keyword evidence="5" id="KW-0408">Iron</keyword>
<evidence type="ECO:0000256" key="1">
    <source>
        <dbReference type="ARBA" id="ARBA00022448"/>
    </source>
</evidence>
<keyword evidence="8" id="KW-1185">Reference proteome</keyword>